<proteinExistence type="inferred from homology"/>
<evidence type="ECO:0000256" key="3">
    <source>
        <dbReference type="ARBA" id="ARBA00023125"/>
    </source>
</evidence>
<dbReference type="Pfam" id="PF01420">
    <property type="entry name" value="Methylase_S"/>
    <property type="match status" value="2"/>
</dbReference>
<evidence type="ECO:0000313" key="5">
    <source>
        <dbReference type="EMBL" id="GAA4106227.1"/>
    </source>
</evidence>
<evidence type="ECO:0000313" key="6">
    <source>
        <dbReference type="Proteomes" id="UP001500392"/>
    </source>
</evidence>
<dbReference type="Proteomes" id="UP001500392">
    <property type="component" value="Unassembled WGS sequence"/>
</dbReference>
<dbReference type="PANTHER" id="PTHR30408">
    <property type="entry name" value="TYPE-1 RESTRICTION ENZYME ECOKI SPECIFICITY PROTEIN"/>
    <property type="match status" value="1"/>
</dbReference>
<dbReference type="CDD" id="cd17285">
    <property type="entry name" value="RMtype1_S_Csp16704I_TRD2-CR2_like"/>
    <property type="match status" value="1"/>
</dbReference>
<keyword evidence="6" id="KW-1185">Reference proteome</keyword>
<dbReference type="RefSeq" id="WP_344938845.1">
    <property type="nucleotide sequence ID" value="NZ_BAABDM010000013.1"/>
</dbReference>
<dbReference type="SUPFAM" id="SSF116734">
    <property type="entry name" value="DNA methylase specificity domain"/>
    <property type="match status" value="2"/>
</dbReference>
<feature type="domain" description="Type I restriction modification DNA specificity" evidence="4">
    <location>
        <begin position="6"/>
        <end position="180"/>
    </location>
</feature>
<protein>
    <recommendedName>
        <fullName evidence="4">Type I restriction modification DNA specificity domain-containing protein</fullName>
    </recommendedName>
</protein>
<dbReference type="PANTHER" id="PTHR30408:SF12">
    <property type="entry name" value="TYPE I RESTRICTION ENZYME MJAVIII SPECIFICITY SUBUNIT"/>
    <property type="match status" value="1"/>
</dbReference>
<comment type="similarity">
    <text evidence="1">Belongs to the type-I restriction system S methylase family.</text>
</comment>
<comment type="caution">
    <text evidence="5">The sequence shown here is derived from an EMBL/GenBank/DDBJ whole genome shotgun (WGS) entry which is preliminary data.</text>
</comment>
<keyword evidence="2" id="KW-0680">Restriction system</keyword>
<organism evidence="5 6">
    <name type="scientific">Zhongshania borealis</name>
    <dbReference type="NCBI Taxonomy" id="889488"/>
    <lineage>
        <taxon>Bacteria</taxon>
        <taxon>Pseudomonadati</taxon>
        <taxon>Pseudomonadota</taxon>
        <taxon>Gammaproteobacteria</taxon>
        <taxon>Cellvibrionales</taxon>
        <taxon>Spongiibacteraceae</taxon>
        <taxon>Zhongshania</taxon>
    </lineage>
</organism>
<dbReference type="Gene3D" id="3.90.220.20">
    <property type="entry name" value="DNA methylase specificity domains"/>
    <property type="match status" value="2"/>
</dbReference>
<gene>
    <name evidence="5" type="ORF">GCM10022414_36610</name>
</gene>
<dbReference type="CDD" id="cd17246">
    <property type="entry name" value="RMtype1_S_SonII-TRD2-CR2_like"/>
    <property type="match status" value="1"/>
</dbReference>
<accession>A0ABP7X715</accession>
<name>A0ABP7X715_9GAMM</name>
<dbReference type="InterPro" id="IPR052021">
    <property type="entry name" value="Type-I_RS_S_subunit"/>
</dbReference>
<keyword evidence="3" id="KW-0238">DNA-binding</keyword>
<dbReference type="InterPro" id="IPR044946">
    <property type="entry name" value="Restrct_endonuc_typeI_TRD_sf"/>
</dbReference>
<feature type="domain" description="Type I restriction modification DNA specificity" evidence="4">
    <location>
        <begin position="238"/>
        <end position="390"/>
    </location>
</feature>
<dbReference type="EMBL" id="BAABDM010000013">
    <property type="protein sequence ID" value="GAA4106227.1"/>
    <property type="molecule type" value="Genomic_DNA"/>
</dbReference>
<reference evidence="6" key="1">
    <citation type="journal article" date="2019" name="Int. J. Syst. Evol. Microbiol.">
        <title>The Global Catalogue of Microorganisms (GCM) 10K type strain sequencing project: providing services to taxonomists for standard genome sequencing and annotation.</title>
        <authorList>
            <consortium name="The Broad Institute Genomics Platform"/>
            <consortium name="The Broad Institute Genome Sequencing Center for Infectious Disease"/>
            <person name="Wu L."/>
            <person name="Ma J."/>
        </authorList>
    </citation>
    <scope>NUCLEOTIDE SEQUENCE [LARGE SCALE GENOMIC DNA]</scope>
    <source>
        <strain evidence="6">JCM 17304</strain>
    </source>
</reference>
<evidence type="ECO:0000259" key="4">
    <source>
        <dbReference type="Pfam" id="PF01420"/>
    </source>
</evidence>
<dbReference type="InterPro" id="IPR000055">
    <property type="entry name" value="Restrct_endonuc_typeI_TRD"/>
</dbReference>
<evidence type="ECO:0000256" key="1">
    <source>
        <dbReference type="ARBA" id="ARBA00010923"/>
    </source>
</evidence>
<sequence>MSNTVPSGWGVHELGDLALKIEGGGTPPRNEPRYWGGDIPWASVKDLRGVELNSTKESISEMGLENSSSKLIPANTLIIACRMAVGKAVFFNRDVAINQDLKAFFTRDNVNWRFLLHWYLAKSEQINDLATGSTVKGIRLDDLNLLPIDLPPLPEQQKIAAILSTVDDVIEKTRAQIAKLKDLKIGMMQELLTKGIGHTEFKDSPVGRIPVGWDVRNLEKITVRIIDCEHKTAPYVDKSEYLVVRTSNVRHGELIHDGMKFTTEGGYAEWTKRAVPSVGDVLFSREAPAGESCMVPSGIKVCMGQRMVLLSPNAGVVFPDYFSLFLSSEIARLAIYGLSIGTTVTRINIEDIKRIPCVIPPVVEQKEIFTAVQSVQTSILSKKSRLNSLKSVKKALMQELLTGNVRVKVDH</sequence>
<dbReference type="Gene3D" id="1.10.287.1120">
    <property type="entry name" value="Bipartite methylase S protein"/>
    <property type="match status" value="1"/>
</dbReference>
<evidence type="ECO:0000256" key="2">
    <source>
        <dbReference type="ARBA" id="ARBA00022747"/>
    </source>
</evidence>